<protein>
    <submittedName>
        <fullName evidence="1">Uncharacterized protein</fullName>
    </submittedName>
</protein>
<accession>A0A1A6AHN3</accession>
<name>A0A1A6AHN3_9TREE</name>
<proteinExistence type="predicted"/>
<gene>
    <name evidence="1" type="ORF">I303_01402</name>
    <name evidence="2" type="ORF">I303_101393</name>
</gene>
<reference evidence="2" key="3">
    <citation type="submission" date="2024-02" db="EMBL/GenBank/DDBJ databases">
        <title>Comparative genomics of Cryptococcus and Kwoniella reveals pathogenesis evolution and contrasting modes of karyotype evolution via chromosome fusion or intercentromeric recombination.</title>
        <authorList>
            <person name="Coelho M.A."/>
            <person name="David-Palma M."/>
            <person name="Shea T."/>
            <person name="Bowers K."/>
            <person name="McGinley-Smith S."/>
            <person name="Mohammad A.W."/>
            <person name="Gnirke A."/>
            <person name="Yurkov A.M."/>
            <person name="Nowrousian M."/>
            <person name="Sun S."/>
            <person name="Cuomo C.A."/>
            <person name="Heitman J."/>
        </authorList>
    </citation>
    <scope>NUCLEOTIDE SEQUENCE</scope>
    <source>
        <strain evidence="2">CBS 10117</strain>
    </source>
</reference>
<evidence type="ECO:0000313" key="2">
    <source>
        <dbReference type="EMBL" id="WWC58849.1"/>
    </source>
</evidence>
<keyword evidence="3" id="KW-1185">Reference proteome</keyword>
<dbReference type="EMBL" id="KI894027">
    <property type="protein sequence ID" value="OBR89574.1"/>
    <property type="molecule type" value="Genomic_DNA"/>
</dbReference>
<evidence type="ECO:0000313" key="1">
    <source>
        <dbReference type="EMBL" id="OBR89574.1"/>
    </source>
</evidence>
<dbReference type="AlphaFoldDB" id="A0A1A6AHN3"/>
<organism evidence="1">
    <name type="scientific">Kwoniella dejecticola CBS 10117</name>
    <dbReference type="NCBI Taxonomy" id="1296121"/>
    <lineage>
        <taxon>Eukaryota</taxon>
        <taxon>Fungi</taxon>
        <taxon>Dikarya</taxon>
        <taxon>Basidiomycota</taxon>
        <taxon>Agaricomycotina</taxon>
        <taxon>Tremellomycetes</taxon>
        <taxon>Tremellales</taxon>
        <taxon>Cryptococcaceae</taxon>
        <taxon>Kwoniella</taxon>
    </lineage>
</organism>
<reference evidence="1" key="1">
    <citation type="submission" date="2013-07" db="EMBL/GenBank/DDBJ databases">
        <title>The Genome Sequence of Cryptococcus dejecticola CBS10117.</title>
        <authorList>
            <consortium name="The Broad Institute Genome Sequencing Platform"/>
            <person name="Cuomo C."/>
            <person name="Litvintseva A."/>
            <person name="Chen Y."/>
            <person name="Heitman J."/>
            <person name="Sun S."/>
            <person name="Springer D."/>
            <person name="Dromer F."/>
            <person name="Young S.K."/>
            <person name="Zeng Q."/>
            <person name="Gargeya S."/>
            <person name="Fitzgerald M."/>
            <person name="Abouelleil A."/>
            <person name="Alvarado L."/>
            <person name="Berlin A.M."/>
            <person name="Chapman S.B."/>
            <person name="Dewar J."/>
            <person name="Goldberg J."/>
            <person name="Griggs A."/>
            <person name="Gujja S."/>
            <person name="Hansen M."/>
            <person name="Howarth C."/>
            <person name="Imamovic A."/>
            <person name="Larimer J."/>
            <person name="McCowan C."/>
            <person name="Murphy C."/>
            <person name="Pearson M."/>
            <person name="Priest M."/>
            <person name="Roberts A."/>
            <person name="Saif S."/>
            <person name="Shea T."/>
            <person name="Sykes S."/>
            <person name="Wortman J."/>
            <person name="Nusbaum C."/>
            <person name="Birren B."/>
        </authorList>
    </citation>
    <scope>NUCLEOTIDE SEQUENCE [LARGE SCALE GENOMIC DNA]</scope>
    <source>
        <strain evidence="1">CBS 10117</strain>
    </source>
</reference>
<dbReference type="Proteomes" id="UP000078595">
    <property type="component" value="Chromosome 1"/>
</dbReference>
<reference evidence="2" key="2">
    <citation type="submission" date="2013-07" db="EMBL/GenBank/DDBJ databases">
        <authorList>
            <consortium name="The Broad Institute Genome Sequencing Platform"/>
            <person name="Cuomo C."/>
            <person name="Litvintseva A."/>
            <person name="Chen Y."/>
            <person name="Heitman J."/>
            <person name="Sun S."/>
            <person name="Springer D."/>
            <person name="Dromer F."/>
            <person name="Young S.K."/>
            <person name="Zeng Q."/>
            <person name="Gargeya S."/>
            <person name="Fitzgerald M."/>
            <person name="Abouelleil A."/>
            <person name="Alvarado L."/>
            <person name="Berlin A.M."/>
            <person name="Chapman S.B."/>
            <person name="Dewar J."/>
            <person name="Goldberg J."/>
            <person name="Griggs A."/>
            <person name="Gujja S."/>
            <person name="Hansen M."/>
            <person name="Howarth C."/>
            <person name="Imamovic A."/>
            <person name="Larimer J."/>
            <person name="McCowan C."/>
            <person name="Murphy C."/>
            <person name="Pearson M."/>
            <person name="Priest M."/>
            <person name="Roberts A."/>
            <person name="Saif S."/>
            <person name="Shea T."/>
            <person name="Sykes S."/>
            <person name="Wortman J."/>
            <person name="Nusbaum C."/>
            <person name="Birren B."/>
        </authorList>
    </citation>
    <scope>NUCLEOTIDE SEQUENCE</scope>
    <source>
        <strain evidence="2">CBS 10117</strain>
    </source>
</reference>
<dbReference type="RefSeq" id="XP_018267416.1">
    <property type="nucleotide sequence ID" value="XM_018404762.1"/>
</dbReference>
<dbReference type="EMBL" id="CP144530">
    <property type="protein sequence ID" value="WWC58849.1"/>
    <property type="molecule type" value="Genomic_DNA"/>
</dbReference>
<dbReference type="GeneID" id="28965101"/>
<dbReference type="VEuPathDB" id="FungiDB:I303_01402"/>
<sequence>MTDQQHWPTVTSSVDDAIAQMSASAQAALDIRQRLIDGSYQSSSQASENHSCSWELALKARDPATAATKLEQAVSLRTYFAESSKVNSFVQSREKLLQKGYTFVDTKRDDGETIPRQTIDECFESAVTSNGLMDDHERYPPCSTELQQAFDRLVEETKFNVLDAKATKFSITIPSLDGNSTKSVTRDFLVPLGEQ</sequence>
<evidence type="ECO:0000313" key="3">
    <source>
        <dbReference type="Proteomes" id="UP000078595"/>
    </source>
</evidence>
<dbReference type="KEGG" id="kdj:28965101"/>